<evidence type="ECO:0000256" key="2">
    <source>
        <dbReference type="SAM" id="Phobius"/>
    </source>
</evidence>
<feature type="transmembrane region" description="Helical" evidence="2">
    <location>
        <begin position="6"/>
        <end position="23"/>
    </location>
</feature>
<dbReference type="PANTHER" id="PTHR35792">
    <property type="entry name" value="GENERAL STRESS PROTEIN"/>
    <property type="match status" value="1"/>
</dbReference>
<keyword evidence="2" id="KW-0472">Membrane</keyword>
<reference evidence="3 4" key="1">
    <citation type="submission" date="2024-06" db="EMBL/GenBank/DDBJ databases">
        <title>Lysinibacillus zambalefons sp. nov., a Novel Firmicute Isolated from the Poon Bato Zambales Hyperalkaline Spring.</title>
        <authorList>
            <person name="Aja J.A."/>
            <person name="Lazaro J.E.H."/>
            <person name="Llorin L.D."/>
            <person name="Lim K.R."/>
            <person name="Teodosio J."/>
            <person name="Dalisay D.S."/>
        </authorList>
    </citation>
    <scope>NUCLEOTIDE SEQUENCE [LARGE SCALE GENOMIC DNA]</scope>
    <source>
        <strain evidence="3 4">M3</strain>
    </source>
</reference>
<dbReference type="RefSeq" id="WP_349661957.1">
    <property type="nucleotide sequence ID" value="NZ_JBEGDG010000031.1"/>
</dbReference>
<protein>
    <submittedName>
        <fullName evidence="3">YtxH domain-containing protein</fullName>
    </submittedName>
</protein>
<organism evidence="3 4">
    <name type="scientific">Lysinibacillus zambalensis</name>
    <dbReference type="NCBI Taxonomy" id="3160866"/>
    <lineage>
        <taxon>Bacteria</taxon>
        <taxon>Bacillati</taxon>
        <taxon>Bacillota</taxon>
        <taxon>Bacilli</taxon>
        <taxon>Bacillales</taxon>
        <taxon>Bacillaceae</taxon>
        <taxon>Lysinibacillus</taxon>
    </lineage>
</organism>
<keyword evidence="4" id="KW-1185">Reference proteome</keyword>
<dbReference type="InterPro" id="IPR024623">
    <property type="entry name" value="YtxH"/>
</dbReference>
<sequence>MKAKPFLFGLGAGIVGGTIAVLLSTPQSGQQLRANLRANAESTKDKLLDVKQQAGTVKQSVHSLTNEIKNNIPLIINDLKQTITTFTEEIEPSKNNLQQEIEALQNSISEIEKNVAQFTEKKKKPQEKVSDQSPL</sequence>
<feature type="coiled-coil region" evidence="1">
    <location>
        <begin position="94"/>
        <end position="121"/>
    </location>
</feature>
<evidence type="ECO:0000256" key="1">
    <source>
        <dbReference type="SAM" id="Coils"/>
    </source>
</evidence>
<dbReference type="InterPro" id="IPR052928">
    <property type="entry name" value="Desiccation-related_membrane"/>
</dbReference>
<keyword evidence="2" id="KW-1133">Transmembrane helix</keyword>
<keyword evidence="2" id="KW-0812">Transmembrane</keyword>
<dbReference type="Gene3D" id="1.20.5.1160">
    <property type="entry name" value="Vasodilator-stimulated phosphoprotein"/>
    <property type="match status" value="1"/>
</dbReference>
<dbReference type="Proteomes" id="UP001478862">
    <property type="component" value="Unassembled WGS sequence"/>
</dbReference>
<keyword evidence="1" id="KW-0175">Coiled coil</keyword>
<comment type="caution">
    <text evidence="3">The sequence shown here is derived from an EMBL/GenBank/DDBJ whole genome shotgun (WGS) entry which is preliminary data.</text>
</comment>
<evidence type="ECO:0000313" key="3">
    <source>
        <dbReference type="EMBL" id="MEQ6357633.1"/>
    </source>
</evidence>
<proteinExistence type="predicted"/>
<accession>A0ABV1N2A4</accession>
<name>A0ABV1N2A4_9BACI</name>
<evidence type="ECO:0000313" key="4">
    <source>
        <dbReference type="Proteomes" id="UP001478862"/>
    </source>
</evidence>
<dbReference type="PANTHER" id="PTHR35792:SF3">
    <property type="entry name" value="IG HYPOTHETICAL 17707"/>
    <property type="match status" value="1"/>
</dbReference>
<dbReference type="Pfam" id="PF12732">
    <property type="entry name" value="YtxH"/>
    <property type="match status" value="1"/>
</dbReference>
<dbReference type="EMBL" id="JBEGDG010000031">
    <property type="protein sequence ID" value="MEQ6357633.1"/>
    <property type="molecule type" value="Genomic_DNA"/>
</dbReference>
<gene>
    <name evidence="3" type="ORF">ABNX05_23800</name>
</gene>